<evidence type="ECO:0000313" key="5">
    <source>
        <dbReference type="Proteomes" id="UP000001549"/>
    </source>
</evidence>
<accession>F8AYI5</accession>
<proteinExistence type="predicted"/>
<dbReference type="AlphaFoldDB" id="F8AYI5"/>
<reference evidence="4 5" key="1">
    <citation type="submission" date="2011-05" db="EMBL/GenBank/DDBJ databases">
        <title>Complete sequence of chromosome of Frankia symbiont of Datisca glomerata.</title>
        <authorList>
            <consortium name="US DOE Joint Genome Institute"/>
            <person name="Lucas S."/>
            <person name="Han J."/>
            <person name="Lapidus A."/>
            <person name="Cheng J.-F."/>
            <person name="Goodwin L."/>
            <person name="Pitluck S."/>
            <person name="Peters L."/>
            <person name="Mikhailova N."/>
            <person name="Chertkov O."/>
            <person name="Teshima H."/>
            <person name="Han C."/>
            <person name="Tapia R."/>
            <person name="Land M."/>
            <person name="Hauser L."/>
            <person name="Kyrpides N."/>
            <person name="Ivanova N."/>
            <person name="Pagani I."/>
            <person name="Berry A."/>
            <person name="Pawlowski K."/>
            <person name="Persson T."/>
            <person name="Vanden Heuvel B."/>
            <person name="Benson D."/>
            <person name="Woyke T."/>
        </authorList>
    </citation>
    <scope>NUCLEOTIDE SEQUENCE [LARGE SCALE GENOMIC DNA]</scope>
    <source>
        <strain evidence="5">4085684</strain>
    </source>
</reference>
<dbReference type="Pfam" id="PF07885">
    <property type="entry name" value="Ion_trans_2"/>
    <property type="match status" value="1"/>
</dbReference>
<keyword evidence="2" id="KW-0472">Membrane</keyword>
<sequence>MITKNVREAPPKHRREATRPPPGQRVLIARAMARSALSLVALLLLYYLLPFDRPYRDGVHAGLGIALAVALLAFAGIIGVQIRRIARSAYPGLRAAEAFAVSLPLFLLIFAGTYFVLGREQACAFTQAMTRTDALYFTLTVFTTVGFGDIAPVTQTARIITMIQMIGNLVVIGLVARIFLGAIAAGIRRRAGREPE</sequence>
<feature type="transmembrane region" description="Helical" evidence="2">
    <location>
        <begin position="166"/>
        <end position="187"/>
    </location>
</feature>
<dbReference type="eggNOG" id="ENOG5032SBH">
    <property type="taxonomic scope" value="Bacteria"/>
</dbReference>
<keyword evidence="5" id="KW-1185">Reference proteome</keyword>
<dbReference type="RefSeq" id="WP_013875416.1">
    <property type="nucleotide sequence ID" value="NC_015656.1"/>
</dbReference>
<gene>
    <name evidence="4" type="ordered locus">FsymDg_4294</name>
</gene>
<keyword evidence="2" id="KW-0812">Transmembrane</keyword>
<feature type="transmembrane region" description="Helical" evidence="2">
    <location>
        <begin position="31"/>
        <end position="49"/>
    </location>
</feature>
<name>F8AYI5_9ACTN</name>
<dbReference type="STRING" id="656024.FsymDg_4294"/>
<dbReference type="KEGG" id="fsy:FsymDg_4294"/>
<feature type="transmembrane region" description="Helical" evidence="2">
    <location>
        <begin position="135"/>
        <end position="154"/>
    </location>
</feature>
<protein>
    <submittedName>
        <fullName evidence="4">Ion transport 2 domain protein</fullName>
    </submittedName>
</protein>
<organism evidence="4 5">
    <name type="scientific">Candidatus Protofrankia datiscae</name>
    <dbReference type="NCBI Taxonomy" id="2716812"/>
    <lineage>
        <taxon>Bacteria</taxon>
        <taxon>Bacillati</taxon>
        <taxon>Actinomycetota</taxon>
        <taxon>Actinomycetes</taxon>
        <taxon>Frankiales</taxon>
        <taxon>Frankiaceae</taxon>
        <taxon>Protofrankia</taxon>
    </lineage>
</organism>
<dbReference type="InterPro" id="IPR013099">
    <property type="entry name" value="K_chnl_dom"/>
</dbReference>
<evidence type="ECO:0000256" key="1">
    <source>
        <dbReference type="SAM" id="MobiDB-lite"/>
    </source>
</evidence>
<feature type="domain" description="Potassium channel" evidence="3">
    <location>
        <begin position="105"/>
        <end position="180"/>
    </location>
</feature>
<dbReference type="SUPFAM" id="SSF81324">
    <property type="entry name" value="Voltage-gated potassium channels"/>
    <property type="match status" value="1"/>
</dbReference>
<feature type="transmembrane region" description="Helical" evidence="2">
    <location>
        <begin position="92"/>
        <end position="115"/>
    </location>
</feature>
<feature type="compositionally biased region" description="Basic and acidic residues" evidence="1">
    <location>
        <begin position="1"/>
        <end position="11"/>
    </location>
</feature>
<evidence type="ECO:0000313" key="4">
    <source>
        <dbReference type="EMBL" id="AEH11553.1"/>
    </source>
</evidence>
<evidence type="ECO:0000256" key="2">
    <source>
        <dbReference type="SAM" id="Phobius"/>
    </source>
</evidence>
<dbReference type="Gene3D" id="1.10.287.70">
    <property type="match status" value="1"/>
</dbReference>
<evidence type="ECO:0000259" key="3">
    <source>
        <dbReference type="Pfam" id="PF07885"/>
    </source>
</evidence>
<dbReference type="HOGENOM" id="CLU_112040_0_0_11"/>
<dbReference type="Proteomes" id="UP000001549">
    <property type="component" value="Chromosome"/>
</dbReference>
<keyword evidence="2" id="KW-1133">Transmembrane helix</keyword>
<feature type="transmembrane region" description="Helical" evidence="2">
    <location>
        <begin position="61"/>
        <end position="80"/>
    </location>
</feature>
<feature type="region of interest" description="Disordered" evidence="1">
    <location>
        <begin position="1"/>
        <end position="20"/>
    </location>
</feature>
<dbReference type="EMBL" id="CP002801">
    <property type="protein sequence ID" value="AEH11553.1"/>
    <property type="molecule type" value="Genomic_DNA"/>
</dbReference>